<keyword evidence="3" id="KW-1185">Reference proteome</keyword>
<organism evidence="2 3">
    <name type="scientific">Nephila pilipes</name>
    <name type="common">Giant wood spider</name>
    <name type="synonym">Nephila maculata</name>
    <dbReference type="NCBI Taxonomy" id="299642"/>
    <lineage>
        <taxon>Eukaryota</taxon>
        <taxon>Metazoa</taxon>
        <taxon>Ecdysozoa</taxon>
        <taxon>Arthropoda</taxon>
        <taxon>Chelicerata</taxon>
        <taxon>Arachnida</taxon>
        <taxon>Araneae</taxon>
        <taxon>Araneomorphae</taxon>
        <taxon>Entelegynae</taxon>
        <taxon>Araneoidea</taxon>
        <taxon>Nephilidae</taxon>
        <taxon>Nephila</taxon>
    </lineage>
</organism>
<evidence type="ECO:0000313" key="2">
    <source>
        <dbReference type="EMBL" id="GFT29198.1"/>
    </source>
</evidence>
<sequence length="102" mass="11914">MIKPLNSQRQFLFHTNQRSSLYLCTVIDCNERQPIFKSFSPVNLPSAWRHSLGAPPARKPTCSRRSHKLTRYRFSRARTTEQHQARQGEAGEEKEEGWSRVT</sequence>
<gene>
    <name evidence="2" type="ORF">NPIL_680721</name>
</gene>
<dbReference type="EMBL" id="BMAW01061004">
    <property type="protein sequence ID" value="GFT29198.1"/>
    <property type="molecule type" value="Genomic_DNA"/>
</dbReference>
<feature type="region of interest" description="Disordered" evidence="1">
    <location>
        <begin position="51"/>
        <end position="102"/>
    </location>
</feature>
<feature type="compositionally biased region" description="Basic and acidic residues" evidence="1">
    <location>
        <begin position="78"/>
        <end position="91"/>
    </location>
</feature>
<evidence type="ECO:0000256" key="1">
    <source>
        <dbReference type="SAM" id="MobiDB-lite"/>
    </source>
</evidence>
<feature type="compositionally biased region" description="Basic residues" evidence="1">
    <location>
        <begin position="61"/>
        <end position="76"/>
    </location>
</feature>
<evidence type="ECO:0000313" key="3">
    <source>
        <dbReference type="Proteomes" id="UP000887013"/>
    </source>
</evidence>
<proteinExistence type="predicted"/>
<accession>A0A8X6NRN3</accession>
<protein>
    <submittedName>
        <fullName evidence="2">Uncharacterized protein</fullName>
    </submittedName>
</protein>
<name>A0A8X6NRN3_NEPPI</name>
<dbReference type="AlphaFoldDB" id="A0A8X6NRN3"/>
<comment type="caution">
    <text evidence="2">The sequence shown here is derived from an EMBL/GenBank/DDBJ whole genome shotgun (WGS) entry which is preliminary data.</text>
</comment>
<reference evidence="2" key="1">
    <citation type="submission" date="2020-08" db="EMBL/GenBank/DDBJ databases">
        <title>Multicomponent nature underlies the extraordinary mechanical properties of spider dragline silk.</title>
        <authorList>
            <person name="Kono N."/>
            <person name="Nakamura H."/>
            <person name="Mori M."/>
            <person name="Yoshida Y."/>
            <person name="Ohtoshi R."/>
            <person name="Malay A.D."/>
            <person name="Moran D.A.P."/>
            <person name="Tomita M."/>
            <person name="Numata K."/>
            <person name="Arakawa K."/>
        </authorList>
    </citation>
    <scope>NUCLEOTIDE SEQUENCE</scope>
</reference>
<dbReference type="Proteomes" id="UP000887013">
    <property type="component" value="Unassembled WGS sequence"/>
</dbReference>